<proteinExistence type="predicted"/>
<evidence type="ECO:0000313" key="1">
    <source>
        <dbReference type="EMBL" id="EEC66743.1"/>
    </source>
</evidence>
<accession>B8BG91</accession>
<protein>
    <submittedName>
        <fullName evidence="1">Uncharacterized protein</fullName>
    </submittedName>
</protein>
<dbReference type="Proteomes" id="UP000007015">
    <property type="component" value="Chromosome 10"/>
</dbReference>
<reference evidence="1 2" key="1">
    <citation type="journal article" date="2005" name="PLoS Biol.">
        <title>The genomes of Oryza sativa: a history of duplications.</title>
        <authorList>
            <person name="Yu J."/>
            <person name="Wang J."/>
            <person name="Lin W."/>
            <person name="Li S."/>
            <person name="Li H."/>
            <person name="Zhou J."/>
            <person name="Ni P."/>
            <person name="Dong W."/>
            <person name="Hu S."/>
            <person name="Zeng C."/>
            <person name="Zhang J."/>
            <person name="Zhang Y."/>
            <person name="Li R."/>
            <person name="Xu Z."/>
            <person name="Li S."/>
            <person name="Li X."/>
            <person name="Zheng H."/>
            <person name="Cong L."/>
            <person name="Lin L."/>
            <person name="Yin J."/>
            <person name="Geng J."/>
            <person name="Li G."/>
            <person name="Shi J."/>
            <person name="Liu J."/>
            <person name="Lv H."/>
            <person name="Li J."/>
            <person name="Wang J."/>
            <person name="Deng Y."/>
            <person name="Ran L."/>
            <person name="Shi X."/>
            <person name="Wang X."/>
            <person name="Wu Q."/>
            <person name="Li C."/>
            <person name="Ren X."/>
            <person name="Wang J."/>
            <person name="Wang X."/>
            <person name="Li D."/>
            <person name="Liu D."/>
            <person name="Zhang X."/>
            <person name="Ji Z."/>
            <person name="Zhao W."/>
            <person name="Sun Y."/>
            <person name="Zhang Z."/>
            <person name="Bao J."/>
            <person name="Han Y."/>
            <person name="Dong L."/>
            <person name="Ji J."/>
            <person name="Chen P."/>
            <person name="Wu S."/>
            <person name="Liu J."/>
            <person name="Xiao Y."/>
            <person name="Bu D."/>
            <person name="Tan J."/>
            <person name="Yang L."/>
            <person name="Ye C."/>
            <person name="Zhang J."/>
            <person name="Xu J."/>
            <person name="Zhou Y."/>
            <person name="Yu Y."/>
            <person name="Zhang B."/>
            <person name="Zhuang S."/>
            <person name="Wei H."/>
            <person name="Liu B."/>
            <person name="Lei M."/>
            <person name="Yu H."/>
            <person name="Li Y."/>
            <person name="Xu H."/>
            <person name="Wei S."/>
            <person name="He X."/>
            <person name="Fang L."/>
            <person name="Zhang Z."/>
            <person name="Zhang Y."/>
            <person name="Huang X."/>
            <person name="Su Z."/>
            <person name="Tong W."/>
            <person name="Li J."/>
            <person name="Tong Z."/>
            <person name="Li S."/>
            <person name="Ye J."/>
            <person name="Wang L."/>
            <person name="Fang L."/>
            <person name="Lei T."/>
            <person name="Chen C."/>
            <person name="Chen H."/>
            <person name="Xu Z."/>
            <person name="Li H."/>
            <person name="Huang H."/>
            <person name="Zhang F."/>
            <person name="Xu H."/>
            <person name="Li N."/>
            <person name="Zhao C."/>
            <person name="Li S."/>
            <person name="Dong L."/>
            <person name="Huang Y."/>
            <person name="Li L."/>
            <person name="Xi Y."/>
            <person name="Qi Q."/>
            <person name="Li W."/>
            <person name="Zhang B."/>
            <person name="Hu W."/>
            <person name="Zhang Y."/>
            <person name="Tian X."/>
            <person name="Jiao Y."/>
            <person name="Liang X."/>
            <person name="Jin J."/>
            <person name="Gao L."/>
            <person name="Zheng W."/>
            <person name="Hao B."/>
            <person name="Liu S."/>
            <person name="Wang W."/>
            <person name="Yuan L."/>
            <person name="Cao M."/>
            <person name="McDermott J."/>
            <person name="Samudrala R."/>
            <person name="Wang J."/>
            <person name="Wong G.K."/>
            <person name="Yang H."/>
        </authorList>
    </citation>
    <scope>NUCLEOTIDE SEQUENCE [LARGE SCALE GENOMIC DNA]</scope>
    <source>
        <strain evidence="2">cv. 93-11</strain>
    </source>
</reference>
<keyword evidence="2" id="KW-1185">Reference proteome</keyword>
<dbReference type="InterPro" id="IPR022146">
    <property type="entry name" value="DUF3678"/>
</dbReference>
<dbReference type="Gramene" id="BGIOSGA032708-TA">
    <property type="protein sequence ID" value="BGIOSGA032708-PA"/>
    <property type="gene ID" value="BGIOSGA032708"/>
</dbReference>
<organism evidence="1 2">
    <name type="scientific">Oryza sativa subsp. indica</name>
    <name type="common">Rice</name>
    <dbReference type="NCBI Taxonomy" id="39946"/>
    <lineage>
        <taxon>Eukaryota</taxon>
        <taxon>Viridiplantae</taxon>
        <taxon>Streptophyta</taxon>
        <taxon>Embryophyta</taxon>
        <taxon>Tracheophyta</taxon>
        <taxon>Spermatophyta</taxon>
        <taxon>Magnoliopsida</taxon>
        <taxon>Liliopsida</taxon>
        <taxon>Poales</taxon>
        <taxon>Poaceae</taxon>
        <taxon>BOP clade</taxon>
        <taxon>Oryzoideae</taxon>
        <taxon>Oryzeae</taxon>
        <taxon>Oryzinae</taxon>
        <taxon>Oryza</taxon>
        <taxon>Oryza sativa</taxon>
    </lineage>
</organism>
<dbReference type="HOGENOM" id="CLU_084907_0_0_1"/>
<dbReference type="Pfam" id="PF12435">
    <property type="entry name" value="DUF3678"/>
    <property type="match status" value="1"/>
</dbReference>
<evidence type="ECO:0000313" key="2">
    <source>
        <dbReference type="Proteomes" id="UP000007015"/>
    </source>
</evidence>
<dbReference type="OMA" id="CGLLHAT"/>
<name>B8BG91_ORYSI</name>
<dbReference type="AlphaFoldDB" id="B8BG91"/>
<sequence length="286" mass="31532">MSKLFTGSGLCELGPWTMEDVEFGFYCGLLHATVSIFFFRTEFGFASPTASSTSARLRYRHRLSFDFIIPPRASSALSPVQAPGYNDFYNRSSSSTRLRHQALGCRYVALSGCSVAAYGPPLLVVGMLRGALLSVASPPVEFSLLHRHRVAPVLPLRVTALPLSSSSPFAHRQPRHLHWSSSAAQSLLRLLRASPLHLQAAIVATLVRWSSYLYMATDVAVQAIGPATSPSTSSSMTHRQRRRIFLDYTSLFSNNRVLLRQFSLYAVLAPRSSWRPSLLVSSDIGI</sequence>
<dbReference type="EMBL" id="CM000135">
    <property type="protein sequence ID" value="EEC66743.1"/>
    <property type="molecule type" value="Genomic_DNA"/>
</dbReference>
<gene>
    <name evidence="1" type="ORF">OsI_33100</name>
</gene>